<keyword evidence="6" id="KW-1185">Reference proteome</keyword>
<dbReference type="PROSITE" id="PS01117">
    <property type="entry name" value="HTH_MARR_1"/>
    <property type="match status" value="1"/>
</dbReference>
<dbReference type="PANTHER" id="PTHR42756">
    <property type="entry name" value="TRANSCRIPTIONAL REGULATOR, MARR"/>
    <property type="match status" value="1"/>
</dbReference>
<sequence>MDMYRELFLMQQTYATLFSLANKIQIKGDQYLESLTSRQYMAMLAIAHLEEDETTLNNIGRKLGTSKQNVKQIIMILEKKGYIHVTPSRKDKRAVNVKITDSGRQVLVEASEKGIYFMTDLFTEFTAKELEQLWGLLKKLYRFDGEEQDGFEQEGYLEPVENQDEIQTRVLMEFEKRRNQSNKEKVNDEE</sequence>
<feature type="domain" description="HTH marR-type" evidence="4">
    <location>
        <begin position="1"/>
        <end position="142"/>
    </location>
</feature>
<dbReference type="EMBL" id="CP098755">
    <property type="protein sequence ID" value="USG64387.1"/>
    <property type="molecule type" value="Genomic_DNA"/>
</dbReference>
<dbReference type="Pfam" id="PF12802">
    <property type="entry name" value="MarR_2"/>
    <property type="match status" value="1"/>
</dbReference>
<dbReference type="SUPFAM" id="SSF46785">
    <property type="entry name" value="Winged helix' DNA-binding domain"/>
    <property type="match status" value="1"/>
</dbReference>
<proteinExistence type="predicted"/>
<gene>
    <name evidence="5" type="ORF">NDK47_19835</name>
</gene>
<keyword evidence="3" id="KW-0804">Transcription</keyword>
<protein>
    <submittedName>
        <fullName evidence="5">MarR family transcriptional regulator</fullName>
    </submittedName>
</protein>
<dbReference type="PROSITE" id="PS50995">
    <property type="entry name" value="HTH_MARR_2"/>
    <property type="match status" value="1"/>
</dbReference>
<evidence type="ECO:0000259" key="4">
    <source>
        <dbReference type="PROSITE" id="PS50995"/>
    </source>
</evidence>
<evidence type="ECO:0000256" key="1">
    <source>
        <dbReference type="ARBA" id="ARBA00023015"/>
    </source>
</evidence>
<dbReference type="PANTHER" id="PTHR42756:SF1">
    <property type="entry name" value="TRANSCRIPTIONAL REPRESSOR OF EMRAB OPERON"/>
    <property type="match status" value="1"/>
</dbReference>
<evidence type="ECO:0000313" key="6">
    <source>
        <dbReference type="Proteomes" id="UP001056500"/>
    </source>
</evidence>
<dbReference type="InterPro" id="IPR036388">
    <property type="entry name" value="WH-like_DNA-bd_sf"/>
</dbReference>
<dbReference type="Proteomes" id="UP001056500">
    <property type="component" value="Chromosome"/>
</dbReference>
<dbReference type="InterPro" id="IPR023187">
    <property type="entry name" value="Tscrpt_reg_MarR-type_CS"/>
</dbReference>
<evidence type="ECO:0000256" key="2">
    <source>
        <dbReference type="ARBA" id="ARBA00023125"/>
    </source>
</evidence>
<dbReference type="RefSeq" id="WP_251871501.1">
    <property type="nucleotide sequence ID" value="NZ_CP098755.1"/>
</dbReference>
<keyword evidence="1" id="KW-0805">Transcription regulation</keyword>
<dbReference type="InterPro" id="IPR000835">
    <property type="entry name" value="HTH_MarR-typ"/>
</dbReference>
<reference evidence="5" key="1">
    <citation type="submission" date="2022-06" db="EMBL/GenBank/DDBJ databases">
        <title>Genome sequencing of Brevibacillus sp. BB3-R1.</title>
        <authorList>
            <person name="Heo J."/>
            <person name="Lee D."/>
            <person name="Won M."/>
            <person name="Han B.-H."/>
            <person name="Hong S.-B."/>
            <person name="Kwon S.-W."/>
        </authorList>
    </citation>
    <scope>NUCLEOTIDE SEQUENCE</scope>
    <source>
        <strain evidence="5">BB3-R1</strain>
    </source>
</reference>
<evidence type="ECO:0000313" key="5">
    <source>
        <dbReference type="EMBL" id="USG64387.1"/>
    </source>
</evidence>
<accession>A0ABY4WBH4</accession>
<name>A0ABY4WBH4_9BACL</name>
<dbReference type="PRINTS" id="PR00598">
    <property type="entry name" value="HTHMARR"/>
</dbReference>
<evidence type="ECO:0000256" key="3">
    <source>
        <dbReference type="ARBA" id="ARBA00023163"/>
    </source>
</evidence>
<dbReference type="InterPro" id="IPR036390">
    <property type="entry name" value="WH_DNA-bd_sf"/>
</dbReference>
<keyword evidence="2" id="KW-0238">DNA-binding</keyword>
<dbReference type="SMART" id="SM00347">
    <property type="entry name" value="HTH_MARR"/>
    <property type="match status" value="1"/>
</dbReference>
<dbReference type="Gene3D" id="1.10.10.10">
    <property type="entry name" value="Winged helix-like DNA-binding domain superfamily/Winged helix DNA-binding domain"/>
    <property type="match status" value="1"/>
</dbReference>
<organism evidence="5 6">
    <name type="scientific">Brevibacillus ruminantium</name>
    <dbReference type="NCBI Taxonomy" id="2950604"/>
    <lineage>
        <taxon>Bacteria</taxon>
        <taxon>Bacillati</taxon>
        <taxon>Bacillota</taxon>
        <taxon>Bacilli</taxon>
        <taxon>Bacillales</taxon>
        <taxon>Paenibacillaceae</taxon>
        <taxon>Brevibacillus</taxon>
    </lineage>
</organism>